<feature type="domain" description="Nucleoporin POM152 Ig-like" evidence="1">
    <location>
        <begin position="30"/>
        <end position="114"/>
    </location>
</feature>
<proteinExistence type="predicted"/>
<dbReference type="Proteomes" id="UP001357485">
    <property type="component" value="Unassembled WGS sequence"/>
</dbReference>
<accession>A0ABR0LK52</accession>
<gene>
    <name evidence="2" type="ORF">LTR16_008778</name>
</gene>
<evidence type="ECO:0000313" key="3">
    <source>
        <dbReference type="Proteomes" id="UP001357485"/>
    </source>
</evidence>
<dbReference type="PANTHER" id="PTHR28206">
    <property type="entry name" value="NUCLEOPORIN POM152"/>
    <property type="match status" value="1"/>
</dbReference>
<sequence length="131" mass="14710">PGVFTITAVKDSASECKAYTSIEKLIHEMPSVRVSKGREEYVDIHEGGEAEILFEFGGTPPFEFTYTRSTNERKGKKSQVLETNSEVSHEHSMRIRASLEGTYEVVAIKDRYCAYAKPGQDLGKGQKLLKY</sequence>
<dbReference type="EMBL" id="JAVRRA010018566">
    <property type="protein sequence ID" value="KAK5188085.1"/>
    <property type="molecule type" value="Genomic_DNA"/>
</dbReference>
<evidence type="ECO:0000313" key="2">
    <source>
        <dbReference type="EMBL" id="KAK5188085.1"/>
    </source>
</evidence>
<reference evidence="2 3" key="1">
    <citation type="submission" date="2023-08" db="EMBL/GenBank/DDBJ databases">
        <title>Black Yeasts Isolated from many extreme environments.</title>
        <authorList>
            <person name="Coleine C."/>
            <person name="Stajich J.E."/>
            <person name="Selbmann L."/>
        </authorList>
    </citation>
    <scope>NUCLEOTIDE SEQUENCE [LARGE SCALE GENOMIC DNA]</scope>
    <source>
        <strain evidence="2 3">CCFEE 536</strain>
    </source>
</reference>
<dbReference type="InterPro" id="IPR037701">
    <property type="entry name" value="Pom152"/>
</dbReference>
<dbReference type="Pfam" id="PF24312">
    <property type="entry name" value="Ig-like_POM152"/>
    <property type="match status" value="1"/>
</dbReference>
<keyword evidence="3" id="KW-1185">Reference proteome</keyword>
<comment type="caution">
    <text evidence="2">The sequence shown here is derived from an EMBL/GenBank/DDBJ whole genome shotgun (WGS) entry which is preliminary data.</text>
</comment>
<name>A0ABR0LK52_9PEZI</name>
<feature type="non-terminal residue" evidence="2">
    <location>
        <position position="1"/>
    </location>
</feature>
<protein>
    <recommendedName>
        <fullName evidence="1">Nucleoporin POM152 Ig-like domain-containing protein</fullName>
    </recommendedName>
</protein>
<evidence type="ECO:0000259" key="1">
    <source>
        <dbReference type="Pfam" id="PF24312"/>
    </source>
</evidence>
<dbReference type="PANTHER" id="PTHR28206:SF1">
    <property type="entry name" value="NUCLEOPORIN POM152"/>
    <property type="match status" value="1"/>
</dbReference>
<organism evidence="2 3">
    <name type="scientific">Cryomyces antarcticus</name>
    <dbReference type="NCBI Taxonomy" id="329879"/>
    <lineage>
        <taxon>Eukaryota</taxon>
        <taxon>Fungi</taxon>
        <taxon>Dikarya</taxon>
        <taxon>Ascomycota</taxon>
        <taxon>Pezizomycotina</taxon>
        <taxon>Dothideomycetes</taxon>
        <taxon>Dothideomycetes incertae sedis</taxon>
        <taxon>Cryomyces</taxon>
    </lineage>
</organism>
<dbReference type="InterPro" id="IPR056541">
    <property type="entry name" value="Ig-like_POM152"/>
</dbReference>